<gene>
    <name evidence="2" type="ORF">RD110_13105</name>
</gene>
<dbReference type="RefSeq" id="WP_076204922.1">
    <property type="nucleotide sequence ID" value="NZ_CP019236.1"/>
</dbReference>
<evidence type="ECO:0000256" key="1">
    <source>
        <dbReference type="ARBA" id="ARBA00006484"/>
    </source>
</evidence>
<comment type="similarity">
    <text evidence="1">Belongs to the short-chain dehydrogenases/reductases (SDR) family.</text>
</comment>
<proteinExistence type="inferred from homology"/>
<evidence type="ECO:0000313" key="3">
    <source>
        <dbReference type="Proteomes" id="UP000186609"/>
    </source>
</evidence>
<name>A0A1P8K3T2_9BURK</name>
<dbReference type="PANTHER" id="PTHR42760:SF129">
    <property type="entry name" value="OXIDOREDUCTASE"/>
    <property type="match status" value="1"/>
</dbReference>
<dbReference type="PRINTS" id="PR00080">
    <property type="entry name" value="SDRFAMILY"/>
</dbReference>
<evidence type="ECO:0000313" key="2">
    <source>
        <dbReference type="EMBL" id="APW40674.1"/>
    </source>
</evidence>
<dbReference type="SUPFAM" id="SSF51735">
    <property type="entry name" value="NAD(P)-binding Rossmann-fold domains"/>
    <property type="match status" value="1"/>
</dbReference>
<reference evidence="2 3" key="1">
    <citation type="submission" date="2017-01" db="EMBL/GenBank/DDBJ databases">
        <authorList>
            <person name="Mah S.A."/>
            <person name="Swanson W.J."/>
            <person name="Moy G.W."/>
            <person name="Vacquier V.D."/>
        </authorList>
    </citation>
    <scope>NUCLEOTIDE SEQUENCE [LARGE SCALE GENOMIC DNA]</scope>
    <source>
        <strain evidence="2 3">DCY110</strain>
    </source>
</reference>
<dbReference type="Proteomes" id="UP000186609">
    <property type="component" value="Chromosome"/>
</dbReference>
<dbReference type="OrthoDB" id="7064009at2"/>
<keyword evidence="3" id="KW-1185">Reference proteome</keyword>
<organism evidence="2 3">
    <name type="scientific">Rhodoferax koreensis</name>
    <dbReference type="NCBI Taxonomy" id="1842727"/>
    <lineage>
        <taxon>Bacteria</taxon>
        <taxon>Pseudomonadati</taxon>
        <taxon>Pseudomonadota</taxon>
        <taxon>Betaproteobacteria</taxon>
        <taxon>Burkholderiales</taxon>
        <taxon>Comamonadaceae</taxon>
        <taxon>Rhodoferax</taxon>
    </lineage>
</organism>
<dbReference type="STRING" id="1842727.RD110_13105"/>
<dbReference type="KEGG" id="rhy:RD110_13105"/>
<dbReference type="InterPro" id="IPR036291">
    <property type="entry name" value="NAD(P)-bd_dom_sf"/>
</dbReference>
<dbReference type="FunFam" id="3.40.50.720:FF:000084">
    <property type="entry name" value="Short-chain dehydrogenase reductase"/>
    <property type="match status" value="1"/>
</dbReference>
<dbReference type="InterPro" id="IPR020904">
    <property type="entry name" value="Sc_DH/Rdtase_CS"/>
</dbReference>
<dbReference type="GO" id="GO:0016616">
    <property type="term" value="F:oxidoreductase activity, acting on the CH-OH group of donors, NAD or NADP as acceptor"/>
    <property type="evidence" value="ECO:0007669"/>
    <property type="project" value="TreeGrafter"/>
</dbReference>
<dbReference type="Gene3D" id="3.40.50.720">
    <property type="entry name" value="NAD(P)-binding Rossmann-like Domain"/>
    <property type="match status" value="1"/>
</dbReference>
<dbReference type="EMBL" id="CP019236">
    <property type="protein sequence ID" value="APW40674.1"/>
    <property type="molecule type" value="Genomic_DNA"/>
</dbReference>
<protein>
    <submittedName>
        <fullName evidence="2">3-oxoacyl-ACP reductase</fullName>
    </submittedName>
</protein>
<dbReference type="PANTHER" id="PTHR42760">
    <property type="entry name" value="SHORT-CHAIN DEHYDROGENASES/REDUCTASES FAMILY MEMBER"/>
    <property type="match status" value="1"/>
</dbReference>
<dbReference type="PRINTS" id="PR00081">
    <property type="entry name" value="GDHRDH"/>
</dbReference>
<dbReference type="GO" id="GO:0030497">
    <property type="term" value="P:fatty acid elongation"/>
    <property type="evidence" value="ECO:0007669"/>
    <property type="project" value="TreeGrafter"/>
</dbReference>
<dbReference type="Pfam" id="PF13561">
    <property type="entry name" value="adh_short_C2"/>
    <property type="match status" value="1"/>
</dbReference>
<sequence>MNQIDLGGKIVVITGGAGGIGQAIAQRALASGASVCSWDNAPTAAQATAGIASMQVDITSEAAVTAAYADTIAKFGRIDVLVNSAGITGPTLTVQDYPLDAWLKVMAINLTGTFLCSRAVVGGMVQNGYGRIVNMASVAGKEGNPLQSAYSASKAAVIALTKSMGKELAKVDVRVNCIAPAMIESALLDQMPASKRAENLAKIPMGRAGTVDEIAAMALWLASEECSFTTGATFDASGGRATY</sequence>
<dbReference type="AlphaFoldDB" id="A0A1P8K3T2"/>
<dbReference type="InterPro" id="IPR002347">
    <property type="entry name" value="SDR_fam"/>
</dbReference>
<dbReference type="PROSITE" id="PS00061">
    <property type="entry name" value="ADH_SHORT"/>
    <property type="match status" value="1"/>
</dbReference>
<accession>A0A1P8K3T2</accession>